<dbReference type="Proteomes" id="UP000290572">
    <property type="component" value="Unassembled WGS sequence"/>
</dbReference>
<dbReference type="STRING" id="84645.A0A498LFJ6"/>
<accession>A0A498LFJ6</accession>
<feature type="compositionally biased region" description="Acidic residues" evidence="2">
    <location>
        <begin position="1329"/>
        <end position="1338"/>
    </location>
</feature>
<feature type="compositionally biased region" description="Polar residues" evidence="2">
    <location>
        <begin position="271"/>
        <end position="281"/>
    </location>
</feature>
<keyword evidence="1" id="KW-0175">Coiled coil</keyword>
<feature type="region of interest" description="Disordered" evidence="2">
    <location>
        <begin position="1181"/>
        <end position="1237"/>
    </location>
</feature>
<feature type="region of interest" description="Disordered" evidence="2">
    <location>
        <begin position="813"/>
        <end position="898"/>
    </location>
</feature>
<proteinExistence type="predicted"/>
<dbReference type="PANTHER" id="PTHR22741">
    <property type="entry name" value="P140CAP/SNIP-RELATED"/>
    <property type="match status" value="1"/>
</dbReference>
<comment type="caution">
    <text evidence="3">The sequence shown here is derived from an EMBL/GenBank/DDBJ whole genome shotgun (WGS) entry which is preliminary data.</text>
</comment>
<feature type="compositionally biased region" description="Basic and acidic residues" evidence="2">
    <location>
        <begin position="1211"/>
        <end position="1221"/>
    </location>
</feature>
<feature type="region of interest" description="Disordered" evidence="2">
    <location>
        <begin position="945"/>
        <end position="1108"/>
    </location>
</feature>
<feature type="region of interest" description="Disordered" evidence="2">
    <location>
        <begin position="460"/>
        <end position="486"/>
    </location>
</feature>
<evidence type="ECO:0000313" key="4">
    <source>
        <dbReference type="Proteomes" id="UP000290572"/>
    </source>
</evidence>
<feature type="compositionally biased region" description="Low complexity" evidence="2">
    <location>
        <begin position="1465"/>
        <end position="1481"/>
    </location>
</feature>
<feature type="region of interest" description="Disordered" evidence="2">
    <location>
        <begin position="1522"/>
        <end position="1548"/>
    </location>
</feature>
<evidence type="ECO:0000256" key="1">
    <source>
        <dbReference type="SAM" id="Coils"/>
    </source>
</evidence>
<feature type="region of interest" description="Disordered" evidence="2">
    <location>
        <begin position="1329"/>
        <end position="1400"/>
    </location>
</feature>
<feature type="compositionally biased region" description="Polar residues" evidence="2">
    <location>
        <begin position="431"/>
        <end position="442"/>
    </location>
</feature>
<feature type="compositionally biased region" description="Polar residues" evidence="2">
    <location>
        <begin position="920"/>
        <end position="935"/>
    </location>
</feature>
<sequence length="1548" mass="171105">MPLIKEPARSNQRLCSHEDVDRHSRKQNSADESEHSDPWSPRTVPRRHTVGGPRTAGDVIVMQSYNMDHKKEAFLEHLKQKYPHHASVIMGHQERLRDQIRCSGHSLTPQSAVGEPGEHLSLASLESLEAMSEGEAPSTFTRGSRSRASLPVVKSTNLTKDRSLGVLYLQYGEETKQIRMPNELTSTDTIRALFVSAFPQHLTMKTLESPSVAIYIKDDMRNMYYELTDVRSITSHSCLKVYHKDPAQAFNHNARANNGEVRITRERLYSGRQQPGGQSPVHTLPHSPIHSVQGSMSPPTPRSMPSSPSRVPFGHSVAMPGGATLPRDRLSSAPPSRSITPCSSAILERRDVKPDEDLSSKSVPLYSEGYGSPEARLSVASSQGSHSADVPDGAATAYIQHRSSIKSVGMYADGQDLQHSLYRQKSRKYSESQLASMSSKTPPASPHRVNEVRMIDMLPGQNSHMPSQGVAVERASPVRRSVRKDSNGAMEVGTRVRGNVASPVFADLPPGHGERPFQGHGAAGDPQSERIKAMEQQIASLTGLVQHALMKGPTTSGKETSSEKPVKMGSLAQNGGVCTVTSSTDPGVQTDSISAQVQPPVRDPAICSILSTFRRNVSDLRLQLHQLKQMQLENQDAMRQMLRQAQQEISERVSDTVVHFEDPVHKQRVQVEEERHRYLGMEERVLVQLGELENYVEMLKKESASAMNNRPVTLKDVEEGAVNLRKVGEALATLKGEFPTLQMKMRGVLRVEVEAVRFLKEEPHKMDSMLKRVKALTDTLSGLRRYATESHNHTSDPVQVKALQADSVSFVEEYRSPKPVRESPTPQPRSPAKVSYSEPVPSSPVTVHRIQTAPNNTHHPSPPLTPTHGRDSPTVAKVSKRAVEEDRVHSIGPEADKEMERILQQTQASLMKAIPDLEVSNQVDSAPSQPSSNLSDEVDFPLPVSLLPEATPQDGPKADKPVQTSLEWPQKLPIEKPHRASVDRVQPNPETASKSPPPPPPRRFYPSGTGLTTGRSGEVIYTTRKESTSAQEGVEEAPQPKPLRVPPEVKPKPRTPPPVNTSTLQDEEDEGDKIMAELQSSQSVKEVQSKLNSIHEVPSGPSSTEAAKSLINSKELKTESVLRSLKQVVPTPSEKVSPVEEKLDQQIVRTSSEQVAPVLDKSIKHGHRTTTVQVTLVSKIPQSAEFSQPNTEASYSTQPNVYENEQNVTRRSSEDQVRYTEEASLSPDLPGEEGPPPPNNIAFRITKTKVQALSTGEYQQLVNSKGTDVQTVKVGSEPTVSAPEDPGYDKKPVIIIFDEPMDIHQAYKRLSTIFECEEELERVLSEERIDEENEEEVEANSQSQVSQITPGNNLDQCRTENRVNNQRSSGMAVPLQQQSSFESSALTVDEGDKMESPKDAKKKFKFKFPKKQLAAIGQALRTGTKTGKKTLQVVVYEDEEEPDGTVTELKEAKRFEIKSHAEYDSTTPTSSSQNQTTTSQSTKDRTEELRKTTYQTLDSLEQTIKQTLVTLQLRVGFPHRSLASSQQGVWKNPGNLKSSRTPRGNSVR</sequence>
<evidence type="ECO:0000256" key="2">
    <source>
        <dbReference type="SAM" id="MobiDB-lite"/>
    </source>
</evidence>
<dbReference type="Gene3D" id="1.20.58.1540">
    <property type="entry name" value="Actin interacting protein 3, C-terminal domain"/>
    <property type="match status" value="1"/>
</dbReference>
<protein>
    <submittedName>
        <fullName evidence="3">Sickle tail-like protein</fullName>
    </submittedName>
</protein>
<feature type="region of interest" description="Disordered" evidence="2">
    <location>
        <begin position="271"/>
        <end position="370"/>
    </location>
</feature>
<reference evidence="3 4" key="1">
    <citation type="submission" date="2018-03" db="EMBL/GenBank/DDBJ databases">
        <title>Draft genome sequence of Rohu Carp (Labeo rohita).</title>
        <authorList>
            <person name="Das P."/>
            <person name="Kushwaha B."/>
            <person name="Joshi C.G."/>
            <person name="Kumar D."/>
            <person name="Nagpure N.S."/>
            <person name="Sahoo L."/>
            <person name="Das S.P."/>
            <person name="Bit A."/>
            <person name="Patnaik S."/>
            <person name="Meher P.K."/>
            <person name="Jayasankar P."/>
            <person name="Koringa P.G."/>
            <person name="Patel N.V."/>
            <person name="Hinsu A.T."/>
            <person name="Kumar R."/>
            <person name="Pandey M."/>
            <person name="Agarwal S."/>
            <person name="Srivastava S."/>
            <person name="Singh M."/>
            <person name="Iquebal M.A."/>
            <person name="Jaiswal S."/>
            <person name="Angadi U.B."/>
            <person name="Kumar N."/>
            <person name="Raza M."/>
            <person name="Shah T.M."/>
            <person name="Rai A."/>
            <person name="Jena J.K."/>
        </authorList>
    </citation>
    <scope>NUCLEOTIDE SEQUENCE [LARGE SCALE GENOMIC DNA]</scope>
    <source>
        <strain evidence="3">DASCIFA01</strain>
        <tissue evidence="3">Testis</tissue>
    </source>
</reference>
<keyword evidence="4" id="KW-1185">Reference proteome</keyword>
<dbReference type="InterPro" id="IPR051825">
    <property type="entry name" value="SRCIN1"/>
</dbReference>
<feature type="compositionally biased region" description="Basic and acidic residues" evidence="2">
    <location>
        <begin position="347"/>
        <end position="359"/>
    </location>
</feature>
<feature type="compositionally biased region" description="Polar residues" evidence="2">
    <location>
        <begin position="1181"/>
        <end position="1210"/>
    </location>
</feature>
<organism evidence="3 4">
    <name type="scientific">Labeo rohita</name>
    <name type="common">Indian major carp</name>
    <name type="synonym">Cyprinus rohita</name>
    <dbReference type="NCBI Taxonomy" id="84645"/>
    <lineage>
        <taxon>Eukaryota</taxon>
        <taxon>Metazoa</taxon>
        <taxon>Chordata</taxon>
        <taxon>Craniata</taxon>
        <taxon>Vertebrata</taxon>
        <taxon>Euteleostomi</taxon>
        <taxon>Actinopterygii</taxon>
        <taxon>Neopterygii</taxon>
        <taxon>Teleostei</taxon>
        <taxon>Ostariophysi</taxon>
        <taxon>Cypriniformes</taxon>
        <taxon>Cyprinidae</taxon>
        <taxon>Labeoninae</taxon>
        <taxon>Labeonini</taxon>
        <taxon>Labeo</taxon>
    </lineage>
</organism>
<dbReference type="EMBL" id="QBIY01013392">
    <property type="protein sequence ID" value="RXN05746.1"/>
    <property type="molecule type" value="Genomic_DNA"/>
</dbReference>
<feature type="region of interest" description="Disordered" evidence="2">
    <location>
        <begin position="507"/>
        <end position="528"/>
    </location>
</feature>
<name>A0A498LFJ6_LABRO</name>
<feature type="compositionally biased region" description="Basic and acidic residues" evidence="2">
    <location>
        <begin position="881"/>
        <end position="898"/>
    </location>
</feature>
<feature type="compositionally biased region" description="Basic and acidic residues" evidence="2">
    <location>
        <begin position="973"/>
        <end position="982"/>
    </location>
</feature>
<feature type="region of interest" description="Disordered" evidence="2">
    <location>
        <begin position="424"/>
        <end position="447"/>
    </location>
</feature>
<dbReference type="GO" id="GO:0005737">
    <property type="term" value="C:cytoplasm"/>
    <property type="evidence" value="ECO:0007669"/>
    <property type="project" value="TreeGrafter"/>
</dbReference>
<feature type="compositionally biased region" description="Low complexity" evidence="2">
    <location>
        <begin position="303"/>
        <end position="312"/>
    </location>
</feature>
<feature type="region of interest" description="Disordered" evidence="2">
    <location>
        <begin position="553"/>
        <end position="574"/>
    </location>
</feature>
<feature type="compositionally biased region" description="Polar residues" evidence="2">
    <location>
        <begin position="333"/>
        <end position="343"/>
    </location>
</feature>
<feature type="coiled-coil region" evidence="1">
    <location>
        <begin position="610"/>
        <end position="648"/>
    </location>
</feature>
<dbReference type="PANTHER" id="PTHR22741:SF11">
    <property type="entry name" value="SICKLE TAIL PROTEIN HOMOLOG"/>
    <property type="match status" value="1"/>
</dbReference>
<feature type="region of interest" description="Disordered" evidence="2">
    <location>
        <begin position="1459"/>
        <end position="1487"/>
    </location>
</feature>
<feature type="compositionally biased region" description="Basic and acidic residues" evidence="2">
    <location>
        <begin position="1390"/>
        <end position="1399"/>
    </location>
</feature>
<feature type="region of interest" description="Disordered" evidence="2">
    <location>
        <begin position="1"/>
        <end position="56"/>
    </location>
</feature>
<feature type="compositionally biased region" description="Polar residues" evidence="2">
    <location>
        <begin position="1339"/>
        <end position="1386"/>
    </location>
</feature>
<evidence type="ECO:0000313" key="3">
    <source>
        <dbReference type="EMBL" id="RXN05746.1"/>
    </source>
</evidence>
<gene>
    <name evidence="3" type="ORF">ROHU_033241</name>
</gene>
<feature type="compositionally biased region" description="Low complexity" evidence="2">
    <location>
        <begin position="834"/>
        <end position="847"/>
    </location>
</feature>
<feature type="region of interest" description="Disordered" evidence="2">
    <location>
        <begin position="920"/>
        <end position="939"/>
    </location>
</feature>
<feature type="compositionally biased region" description="Low complexity" evidence="2">
    <location>
        <begin position="1077"/>
        <end position="1091"/>
    </location>
</feature>
<feature type="compositionally biased region" description="Basic and acidic residues" evidence="2">
    <location>
        <begin position="15"/>
        <end position="37"/>
    </location>
</feature>